<dbReference type="Pfam" id="PF01494">
    <property type="entry name" value="FAD_binding_3"/>
    <property type="match status" value="1"/>
</dbReference>
<sequence>MPNGGRILEQLGLYETVERLIEPMHVFHVRFPDGFQFSNPYPKAINEVFGFPMAFLERQQLLQILYQSFPRRSDIHEGKTVIRVDQGDDGVMVYTKDGSTYHGDLVVGADGVHSCVRAQMWHAADMLCPGMHIEYACIFGTSSAVPELKEGHLYLSVYDGKSLILAPGIKGRLSWFIVLKLGKRYRYGSAPRFSTAEATACCEKLTGLYIWKDIKFKQVWQNREAFAMTPLEENIFQNWHCRRVVCIGDSMHKVRFVSMK</sequence>
<comment type="caution">
    <text evidence="6">The sequence shown here is derived from an EMBL/GenBank/DDBJ whole genome shotgun (WGS) entry which is preliminary data.</text>
</comment>
<feature type="domain" description="FAD-binding" evidence="5">
    <location>
        <begin position="7"/>
        <end position="254"/>
    </location>
</feature>
<dbReference type="OrthoDB" id="10029326at2759"/>
<name>A0A9P3BIK5_9EURO</name>
<dbReference type="GO" id="GO:0004497">
    <property type="term" value="F:monooxygenase activity"/>
    <property type="evidence" value="ECO:0007669"/>
    <property type="project" value="InterPro"/>
</dbReference>
<reference evidence="6 7" key="1">
    <citation type="submission" date="2018-10" db="EMBL/GenBank/DDBJ databases">
        <title>Pan-genome distribution and transcriptional activeness of fungal secondary metabolism genes in Aspergillus section Fumigati.</title>
        <authorList>
            <person name="Takahashi H."/>
            <person name="Umemura M."/>
            <person name="Ninomiya A."/>
            <person name="Kusuya Y."/>
            <person name="Urayama S."/>
            <person name="Shimizu M."/>
            <person name="Watanabe A."/>
            <person name="Kamei K."/>
            <person name="Yaguchi T."/>
            <person name="Hagiwara D."/>
        </authorList>
    </citation>
    <scope>NUCLEOTIDE SEQUENCE [LARGE SCALE GENOMIC DNA]</scope>
    <source>
        <strain evidence="6 7">IFM 55266</strain>
    </source>
</reference>
<evidence type="ECO:0000313" key="7">
    <source>
        <dbReference type="Proteomes" id="UP001043456"/>
    </source>
</evidence>
<dbReference type="AlphaFoldDB" id="A0A9P3BIK5"/>
<protein>
    <recommendedName>
        <fullName evidence="5">FAD-binding domain-containing protein</fullName>
    </recommendedName>
</protein>
<dbReference type="GeneID" id="67009380"/>
<accession>A0A9P3BIK5</accession>
<dbReference type="PANTHER" id="PTHR47356:SF2">
    <property type="entry name" value="FAD-BINDING DOMAIN-CONTAINING PROTEIN-RELATED"/>
    <property type="match status" value="1"/>
</dbReference>
<dbReference type="InterPro" id="IPR036188">
    <property type="entry name" value="FAD/NAD-bd_sf"/>
</dbReference>
<evidence type="ECO:0000256" key="3">
    <source>
        <dbReference type="ARBA" id="ARBA00022827"/>
    </source>
</evidence>
<proteinExistence type="inferred from homology"/>
<gene>
    <name evidence="6" type="ORF">Asppvi_010770</name>
</gene>
<dbReference type="Proteomes" id="UP001043456">
    <property type="component" value="Unassembled WGS sequence"/>
</dbReference>
<dbReference type="Gene3D" id="3.50.50.60">
    <property type="entry name" value="FAD/NAD(P)-binding domain"/>
    <property type="match status" value="1"/>
</dbReference>
<keyword evidence="4" id="KW-0560">Oxidoreductase</keyword>
<comment type="similarity">
    <text evidence="1">Belongs to the paxM FAD-dependent monooxygenase family.</text>
</comment>
<dbReference type="InterPro" id="IPR050562">
    <property type="entry name" value="FAD_mOase_fung"/>
</dbReference>
<dbReference type="GO" id="GO:0071949">
    <property type="term" value="F:FAD binding"/>
    <property type="evidence" value="ECO:0007669"/>
    <property type="project" value="InterPro"/>
</dbReference>
<evidence type="ECO:0000313" key="6">
    <source>
        <dbReference type="EMBL" id="GIJ91797.1"/>
    </source>
</evidence>
<keyword evidence="2" id="KW-0285">Flavoprotein</keyword>
<dbReference type="InterPro" id="IPR002938">
    <property type="entry name" value="FAD-bd"/>
</dbReference>
<keyword evidence="7" id="KW-1185">Reference proteome</keyword>
<evidence type="ECO:0000256" key="1">
    <source>
        <dbReference type="ARBA" id="ARBA00007992"/>
    </source>
</evidence>
<organism evidence="6 7">
    <name type="scientific">Aspergillus pseudoviridinutans</name>
    <dbReference type="NCBI Taxonomy" id="1517512"/>
    <lineage>
        <taxon>Eukaryota</taxon>
        <taxon>Fungi</taxon>
        <taxon>Dikarya</taxon>
        <taxon>Ascomycota</taxon>
        <taxon>Pezizomycotina</taxon>
        <taxon>Eurotiomycetes</taxon>
        <taxon>Eurotiomycetidae</taxon>
        <taxon>Eurotiales</taxon>
        <taxon>Aspergillaceae</taxon>
        <taxon>Aspergillus</taxon>
        <taxon>Aspergillus subgen. Fumigati</taxon>
    </lineage>
</organism>
<dbReference type="SUPFAM" id="SSF51905">
    <property type="entry name" value="FAD/NAD(P)-binding domain"/>
    <property type="match status" value="1"/>
</dbReference>
<evidence type="ECO:0000256" key="4">
    <source>
        <dbReference type="ARBA" id="ARBA00023002"/>
    </source>
</evidence>
<dbReference type="RefSeq" id="XP_043162543.1">
    <property type="nucleotide sequence ID" value="XM_043306608.1"/>
</dbReference>
<dbReference type="EMBL" id="BHVY01000008">
    <property type="protein sequence ID" value="GIJ91797.1"/>
    <property type="molecule type" value="Genomic_DNA"/>
</dbReference>
<evidence type="ECO:0000259" key="5">
    <source>
        <dbReference type="Pfam" id="PF01494"/>
    </source>
</evidence>
<keyword evidence="3" id="KW-0274">FAD</keyword>
<dbReference type="PANTHER" id="PTHR47356">
    <property type="entry name" value="FAD-DEPENDENT MONOOXYGENASE ASQG-RELATED"/>
    <property type="match status" value="1"/>
</dbReference>
<evidence type="ECO:0000256" key="2">
    <source>
        <dbReference type="ARBA" id="ARBA00022630"/>
    </source>
</evidence>